<feature type="domain" description="Tudor" evidence="2">
    <location>
        <begin position="519"/>
        <end position="577"/>
    </location>
</feature>
<dbReference type="Proteomes" id="UP000265120">
    <property type="component" value="Chromosome 7"/>
</dbReference>
<dbReference type="Pfam" id="PF00567">
    <property type="entry name" value="TUDOR"/>
    <property type="match status" value="7"/>
</dbReference>
<feature type="domain" description="Tudor" evidence="2">
    <location>
        <begin position="757"/>
        <end position="815"/>
    </location>
</feature>
<feature type="compositionally biased region" description="Basic and acidic residues" evidence="1">
    <location>
        <begin position="1159"/>
        <end position="1183"/>
    </location>
</feature>
<dbReference type="SMART" id="SM00333">
    <property type="entry name" value="TUDOR"/>
    <property type="match status" value="7"/>
</dbReference>
<dbReference type="GeneTree" id="ENSGT00940000162581"/>
<dbReference type="PANTHER" id="PTHR22948:SF7">
    <property type="entry name" value="TUDOR DOMAIN-CONTAINING PROTEIN 15"/>
    <property type="match status" value="1"/>
</dbReference>
<reference evidence="3 4" key="1">
    <citation type="journal article" date="2014" name="Nat. Genet.">
        <title>Whole-genome sequence of a flatfish provides insights into ZW sex chromosome evolution and adaptation to a benthic lifestyle.</title>
        <authorList>
            <person name="Chen S."/>
            <person name="Zhang G."/>
            <person name="Shao C."/>
            <person name="Huang Q."/>
            <person name="Liu G."/>
            <person name="Zhang P."/>
            <person name="Song W."/>
            <person name="An N."/>
            <person name="Chalopin D."/>
            <person name="Volff J.N."/>
            <person name="Hong Y."/>
            <person name="Li Q."/>
            <person name="Sha Z."/>
            <person name="Zhou H."/>
            <person name="Xie M."/>
            <person name="Yu Q."/>
            <person name="Liu Y."/>
            <person name="Xiang H."/>
            <person name="Wang N."/>
            <person name="Wu K."/>
            <person name="Yang C."/>
            <person name="Zhou Q."/>
            <person name="Liao X."/>
            <person name="Yang L."/>
            <person name="Hu Q."/>
            <person name="Zhang J."/>
            <person name="Meng L."/>
            <person name="Jin L."/>
            <person name="Tian Y."/>
            <person name="Lian J."/>
            <person name="Yang J."/>
            <person name="Miao G."/>
            <person name="Liu S."/>
            <person name="Liang Z."/>
            <person name="Yan F."/>
            <person name="Li Y."/>
            <person name="Sun B."/>
            <person name="Zhang H."/>
            <person name="Zhang J."/>
            <person name="Zhu Y."/>
            <person name="Du M."/>
            <person name="Zhao Y."/>
            <person name="Schartl M."/>
            <person name="Tang Q."/>
            <person name="Wang J."/>
        </authorList>
    </citation>
    <scope>NUCLEOTIDE SEQUENCE</scope>
</reference>
<dbReference type="Ensembl" id="ENSCSET00000007654.1">
    <property type="protein sequence ID" value="ENSCSEP00000007575.1"/>
    <property type="gene ID" value="ENSCSEG00000004884.1"/>
</dbReference>
<evidence type="ECO:0000256" key="1">
    <source>
        <dbReference type="SAM" id="MobiDB-lite"/>
    </source>
</evidence>
<feature type="compositionally biased region" description="Polar residues" evidence="1">
    <location>
        <begin position="1186"/>
        <end position="1195"/>
    </location>
</feature>
<evidence type="ECO:0000313" key="3">
    <source>
        <dbReference type="Ensembl" id="ENSCSEP00000007575.1"/>
    </source>
</evidence>
<dbReference type="OMA" id="CFYYRAV"/>
<sequence>RHHSGTPSSCVPWPLDLKLTHLDWNPEATLIHFQAQYLTICELDYNILQDEIRNTPKTSIAVDIGDFCLVEDVASATWYRGRVQNRKDDQFDVFLVDHGNVLSVDVAHLSSCSKDLFILPPKIVSGFLVNVLLLQSSSQSVLEDYFFSLIGKTVTGYGRALLPHEVLLFEAPDVNNDLVRQGFGRHVDTNTFLFLVEMLTEVPVRQNLGPVPDLIIEKPEKQEVSFKPPARRRYKDFLSFCRLRLRCGARVKVRVSAAVSAKLFYCQMVSKTTELLEMSTKLAAVFRNSVKDYGQATANVGILCSVKHKDEKWYRGFVPFLPINSQVRVLFIDYGFYESVKVEDIQRLPPDLFSTPVMAFPCSLSCLQDQDEAVKDQQLSFLKAGLLGAVLDLEICSFDKEHDLCNIKLFGAEDNPLNEPESVQESTKCDVSAVLDLKKLSRQDGSLYFDTVIEEALGKTVEEEKVQVGAVFVGYVTHVQNPSQFWIRTQKRSDEFMEMTENMADHFSRVKLDEEVIQSPQPGSLCCAVHEEDMHFYRAIVTDILNHGAEVFFLDYGNTEKVPYMLIKKIPEALARKPPFAICCTLNILPTDDLWSSSVSGSFRQTVSNKAVLVRVVHIGKNKCIVDLYEMGCDNKQSITDHLLASHQTQCWNRSSKQLLEDTNVQRMGAGSNMNLIPERWAPYQGKSEEVHEKVRKTAVASKNYKSLSVQPGLEFAVCCTFISSPSDFWCLPLDKIPALDQLMDKIQQYYSTNTVPLQTLPCCVVKTTVNGRWCRAFITERTDGHAKVVLVDYGYTLQVQEQDLQEILPEFVTLEAPAFRCCSFNLVEAAEDSDSWHWSPEACSSVKRFVMDSCRELSCKIISQVNVKDRGLYNVVDLYSTQTQQSLKSWLMEQGLAREATIWTKNLSVISPESFMYSSYDLGPGNDEDVFITHVSSQWEVFCHLKKNTEIINNLENTILEESEKMMKASAGAVVRKPCLAKYLDGRWYRGFPHAVQSPLHLSVFFVDYGNENICEKAQVLFIPTDSVDLLYTPMQAMRFHLVSVCKQESYADVKEWLSDAVLNKETKAFIHRSNEDGSFDVELFDGDVNVNKKVKQLIFRHRAQTEEVVGFSRKTKPSSGNTWFRFNQRNPRKGRAPKSLSLKPDRTPQSRHPSQRMSKERHNAHVKSLAKDTKIKQEAVDGTKPSSVETSHVAQRRRDLDKSSKSIPQKDTNAAQLSCLPEKKVNTGLRADCFMSHFQSLTSFYLYLSDDGPSILKMAEELNSPALRNSLETATSVTVSDLALAEYEEDGALYRCVVKDHQGSSSFVVEFVDYGSTAAVEKKKIYVLPKEYLTQPRFSIHCSLLDPSTFQDGAAFTDTVAEKPLVVDFVRQRGSVWEVLVEEAEVPSNVERSSGEDPEKEVVAEGSPLIIQEVTSCEPDRLIETVVPVHRDSFSVRLSGTGLETTVHSLTDHHGNWEPVDEAVTPDLRRLFPVRTDANQNFKTTGEGPHLDCPPPQKLLFASVDMDREYFGVAAAVKTPSEFYVILEDLILSMNQVSNLLDDLPEELSPLPESHIVPGTCCLLKTGSQMRSCRAEIVQTSTRVDLNLVDYGHCDSVPHRDHVRLKRLPEELLKLPKVTYPCRLGGVRPTGKRDQWTDEAAVYFQKQLEQKNLQITFRELLGESFWKVDVVADGVHVANDLVEGGHACFEDSRSSHHLVTVMCSHEQSDEPALSPEW</sequence>
<dbReference type="Gene3D" id="2.30.30.140">
    <property type="match status" value="7"/>
</dbReference>
<dbReference type="PANTHER" id="PTHR22948">
    <property type="entry name" value="TUDOR DOMAIN CONTAINING PROTEIN"/>
    <property type="match status" value="1"/>
</dbReference>
<dbReference type="InterPro" id="IPR035437">
    <property type="entry name" value="SNase_OB-fold_sf"/>
</dbReference>
<dbReference type="PROSITE" id="PS50304">
    <property type="entry name" value="TUDOR"/>
    <property type="match status" value="6"/>
</dbReference>
<evidence type="ECO:0000259" key="2">
    <source>
        <dbReference type="PROSITE" id="PS50304"/>
    </source>
</evidence>
<organism evidence="3 4">
    <name type="scientific">Cynoglossus semilaevis</name>
    <name type="common">Tongue sole</name>
    <dbReference type="NCBI Taxonomy" id="244447"/>
    <lineage>
        <taxon>Eukaryota</taxon>
        <taxon>Metazoa</taxon>
        <taxon>Chordata</taxon>
        <taxon>Craniata</taxon>
        <taxon>Vertebrata</taxon>
        <taxon>Euteleostomi</taxon>
        <taxon>Actinopterygii</taxon>
        <taxon>Neopterygii</taxon>
        <taxon>Teleostei</taxon>
        <taxon>Neoteleostei</taxon>
        <taxon>Acanthomorphata</taxon>
        <taxon>Carangaria</taxon>
        <taxon>Pleuronectiformes</taxon>
        <taxon>Pleuronectoidei</taxon>
        <taxon>Cynoglossidae</taxon>
        <taxon>Cynoglossinae</taxon>
        <taxon>Cynoglossus</taxon>
    </lineage>
</organism>
<feature type="domain" description="Tudor" evidence="2">
    <location>
        <begin position="973"/>
        <end position="1031"/>
    </location>
</feature>
<reference evidence="3" key="2">
    <citation type="submission" date="2025-08" db="UniProtKB">
        <authorList>
            <consortium name="Ensembl"/>
        </authorList>
    </citation>
    <scope>IDENTIFICATION</scope>
</reference>
<dbReference type="InterPro" id="IPR050621">
    <property type="entry name" value="Tudor_domain_containing"/>
</dbReference>
<feature type="domain" description="Tudor" evidence="2">
    <location>
        <begin position="1278"/>
        <end position="1337"/>
    </location>
</feature>
<dbReference type="InterPro" id="IPR002999">
    <property type="entry name" value="Tudor"/>
</dbReference>
<reference evidence="3" key="3">
    <citation type="submission" date="2025-09" db="UniProtKB">
        <authorList>
            <consortium name="Ensembl"/>
        </authorList>
    </citation>
    <scope>IDENTIFICATION</scope>
</reference>
<dbReference type="Gene3D" id="2.40.50.90">
    <property type="match status" value="4"/>
</dbReference>
<dbReference type="STRING" id="244447.ENSCSEP00000007575"/>
<name>A0A3P8V5A4_CYNSE</name>
<evidence type="ECO:0000313" key="4">
    <source>
        <dbReference type="Proteomes" id="UP000265120"/>
    </source>
</evidence>
<protein>
    <submittedName>
        <fullName evidence="3">Tudor domain containing 15</fullName>
    </submittedName>
</protein>
<dbReference type="FunFam" id="2.30.30.140:FF:000018">
    <property type="entry name" value="Serine/threonine-protein kinase 31"/>
    <property type="match status" value="1"/>
</dbReference>
<dbReference type="SUPFAM" id="SSF63748">
    <property type="entry name" value="Tudor/PWWP/MBT"/>
    <property type="match status" value="7"/>
</dbReference>
<feature type="region of interest" description="Disordered" evidence="1">
    <location>
        <begin position="1112"/>
        <end position="1215"/>
    </location>
</feature>
<dbReference type="InParanoid" id="A0A3P8V5A4"/>
<accession>A0A3P8V5A4</accession>
<feature type="domain" description="Tudor" evidence="2">
    <location>
        <begin position="61"/>
        <end position="119"/>
    </location>
</feature>
<proteinExistence type="predicted"/>
<feature type="domain" description="Tudor" evidence="2">
    <location>
        <begin position="297"/>
        <end position="355"/>
    </location>
</feature>
<feature type="compositionally biased region" description="Polar residues" evidence="1">
    <location>
        <begin position="1119"/>
        <end position="1131"/>
    </location>
</feature>
<keyword evidence="4" id="KW-1185">Reference proteome</keyword>